<evidence type="ECO:0000313" key="4">
    <source>
        <dbReference type="EMBL" id="KXI30181.1"/>
    </source>
</evidence>
<dbReference type="SMART" id="SM00382">
    <property type="entry name" value="AAA"/>
    <property type="match status" value="2"/>
</dbReference>
<comment type="caution">
    <text evidence="4">The sequence shown here is derived from an EMBL/GenBank/DDBJ whole genome shotgun (WGS) entry which is preliminary data.</text>
</comment>
<dbReference type="EMBL" id="LSNE01000003">
    <property type="protein sequence ID" value="KXI30181.1"/>
    <property type="molecule type" value="Genomic_DNA"/>
</dbReference>
<dbReference type="NCBIfam" id="NF008186">
    <property type="entry name" value="PRK10938.1"/>
    <property type="match status" value="1"/>
</dbReference>
<accession>A0A136A4N3</accession>
<evidence type="ECO:0000256" key="1">
    <source>
        <dbReference type="ARBA" id="ARBA00022741"/>
    </source>
</evidence>
<sequence length="481" mass="54012">MSLVVLQDCRGLLGEHFHLTIDKLNISALQHTVILGPNGSGKSALAAYIAGAGEHINGLRHVTEQLAWVSVEQQQALIEAEKQKDCADILDIIPVPTTVREILFADLPEQDLDQDLLQRLLRIFSLSPLLDKPFQGLSTGETRKLLLSRAILSQPQLLILDEPWDGLDQHSCQELNLLLEALAKQFTLLLVVNRLSEVPTYCRQLVLLQTGAIQWQSPVTNNLADLLSHIAQLQHMQQQELVLPLKDDDRFAPHPLDKNAPLVKLTQAKVSYGEQVVFSGLDWTIMPNQHWQVSGPNGSGKTCLLNLINGDHPQCYVNDIQVFGFQRGSGESIWQIKQYIGYMSNGLHLDYRVNCSVLHVILSGFYDSIGLYQNPTNKQKQLAQQWLALMALDKQHNTPFQQLSFGDQRLVLIARAMVKHPALLVLDEPCNGLDDINRLKVLALIELLAREGNTTLLYVNHHQEDVIPSITQYLSMTDYRV</sequence>
<dbReference type="InterPro" id="IPR003439">
    <property type="entry name" value="ABC_transporter-like_ATP-bd"/>
</dbReference>
<dbReference type="PROSITE" id="PS00211">
    <property type="entry name" value="ABC_TRANSPORTER_1"/>
    <property type="match status" value="1"/>
</dbReference>
<dbReference type="OrthoDB" id="9805029at2"/>
<name>A0A136A4N3_9ALTE</name>
<dbReference type="Proteomes" id="UP000070299">
    <property type="component" value="Unassembled WGS sequence"/>
</dbReference>
<dbReference type="SUPFAM" id="SSF52540">
    <property type="entry name" value="P-loop containing nucleoside triphosphate hydrolases"/>
    <property type="match status" value="2"/>
</dbReference>
<dbReference type="STRING" id="1799789.AX660_09325"/>
<dbReference type="GO" id="GO:0005524">
    <property type="term" value="F:ATP binding"/>
    <property type="evidence" value="ECO:0007669"/>
    <property type="project" value="UniProtKB-KW"/>
</dbReference>
<organism evidence="4 5">
    <name type="scientific">Paraglaciecola hydrolytica</name>
    <dbReference type="NCBI Taxonomy" id="1799789"/>
    <lineage>
        <taxon>Bacteria</taxon>
        <taxon>Pseudomonadati</taxon>
        <taxon>Pseudomonadota</taxon>
        <taxon>Gammaproteobacteria</taxon>
        <taxon>Alteromonadales</taxon>
        <taxon>Alteromonadaceae</taxon>
        <taxon>Paraglaciecola</taxon>
    </lineage>
</organism>
<dbReference type="Pfam" id="PF00005">
    <property type="entry name" value="ABC_tran"/>
    <property type="match status" value="2"/>
</dbReference>
<dbReference type="InterPro" id="IPR017871">
    <property type="entry name" value="ABC_transporter-like_CS"/>
</dbReference>
<dbReference type="Gene3D" id="3.40.50.300">
    <property type="entry name" value="P-loop containing nucleotide triphosphate hydrolases"/>
    <property type="match status" value="2"/>
</dbReference>
<gene>
    <name evidence="4" type="ORF">AX660_09325</name>
</gene>
<reference evidence="5" key="1">
    <citation type="submission" date="2016-02" db="EMBL/GenBank/DDBJ databases">
        <authorList>
            <person name="Schultz-Johansen M."/>
            <person name="Glaring M.A."/>
            <person name="Bech P.K."/>
            <person name="Stougaard P."/>
        </authorList>
    </citation>
    <scope>NUCLEOTIDE SEQUENCE [LARGE SCALE GENOMIC DNA]</scope>
    <source>
        <strain evidence="5">S66</strain>
    </source>
</reference>
<feature type="domain" description="ABC transporter" evidence="3">
    <location>
        <begin position="4"/>
        <end position="235"/>
    </location>
</feature>
<keyword evidence="1" id="KW-0547">Nucleotide-binding</keyword>
<dbReference type="PANTHER" id="PTHR43158:SF2">
    <property type="entry name" value="SKFA PEPTIDE EXPORT ATP-BINDING PROTEIN SKFE"/>
    <property type="match status" value="1"/>
</dbReference>
<proteinExistence type="predicted"/>
<evidence type="ECO:0000313" key="5">
    <source>
        <dbReference type="Proteomes" id="UP000070299"/>
    </source>
</evidence>
<keyword evidence="5" id="KW-1185">Reference proteome</keyword>
<dbReference type="InterPro" id="IPR027417">
    <property type="entry name" value="P-loop_NTPase"/>
</dbReference>
<dbReference type="RefSeq" id="WP_068374119.1">
    <property type="nucleotide sequence ID" value="NZ_LSNE01000003.1"/>
</dbReference>
<dbReference type="PROSITE" id="PS50893">
    <property type="entry name" value="ABC_TRANSPORTER_2"/>
    <property type="match status" value="2"/>
</dbReference>
<dbReference type="PANTHER" id="PTHR43158">
    <property type="entry name" value="SKFA PEPTIDE EXPORT ATP-BINDING PROTEIN SKFE"/>
    <property type="match status" value="1"/>
</dbReference>
<protein>
    <submittedName>
        <fullName evidence="4">Molybdenum ABC transporter ATP-binding protein</fullName>
    </submittedName>
</protein>
<dbReference type="GO" id="GO:0016887">
    <property type="term" value="F:ATP hydrolysis activity"/>
    <property type="evidence" value="ECO:0007669"/>
    <property type="project" value="InterPro"/>
</dbReference>
<dbReference type="InterPro" id="IPR003593">
    <property type="entry name" value="AAA+_ATPase"/>
</dbReference>
<keyword evidence="2 4" id="KW-0067">ATP-binding</keyword>
<dbReference type="AlphaFoldDB" id="A0A136A4N3"/>
<evidence type="ECO:0000256" key="2">
    <source>
        <dbReference type="ARBA" id="ARBA00022840"/>
    </source>
</evidence>
<evidence type="ECO:0000259" key="3">
    <source>
        <dbReference type="PROSITE" id="PS50893"/>
    </source>
</evidence>
<feature type="domain" description="ABC transporter" evidence="3">
    <location>
        <begin position="263"/>
        <end position="481"/>
    </location>
</feature>